<dbReference type="EMBL" id="JAMKOV010000002">
    <property type="protein sequence ID" value="KAI8043482.1"/>
    <property type="molecule type" value="Genomic_DNA"/>
</dbReference>
<comment type="caution">
    <text evidence="1">The sequence shown here is derived from an EMBL/GenBank/DDBJ whole genome shotgun (WGS) entry which is preliminary data.</text>
</comment>
<proteinExistence type="predicted"/>
<reference evidence="1" key="1">
    <citation type="journal article" date="2023" name="Genome Biol. Evol.">
        <title>Long-read-based Genome Assembly of Drosophila gunungcola Reveals Fewer Chemosensory Genes in Flower-breeding Species.</title>
        <authorList>
            <person name="Negi A."/>
            <person name="Liao B.Y."/>
            <person name="Yeh S.D."/>
        </authorList>
    </citation>
    <scope>NUCLEOTIDE SEQUENCE</scope>
    <source>
        <strain evidence="1">Sukarami</strain>
    </source>
</reference>
<keyword evidence="2" id="KW-1185">Reference proteome</keyword>
<dbReference type="AlphaFoldDB" id="A0A9P9YUT6"/>
<organism evidence="1 2">
    <name type="scientific">Drosophila gunungcola</name>
    <name type="common">fruit fly</name>
    <dbReference type="NCBI Taxonomy" id="103775"/>
    <lineage>
        <taxon>Eukaryota</taxon>
        <taxon>Metazoa</taxon>
        <taxon>Ecdysozoa</taxon>
        <taxon>Arthropoda</taxon>
        <taxon>Hexapoda</taxon>
        <taxon>Insecta</taxon>
        <taxon>Pterygota</taxon>
        <taxon>Neoptera</taxon>
        <taxon>Endopterygota</taxon>
        <taxon>Diptera</taxon>
        <taxon>Brachycera</taxon>
        <taxon>Muscomorpha</taxon>
        <taxon>Ephydroidea</taxon>
        <taxon>Drosophilidae</taxon>
        <taxon>Drosophila</taxon>
        <taxon>Sophophora</taxon>
    </lineage>
</organism>
<evidence type="ECO:0000313" key="1">
    <source>
        <dbReference type="EMBL" id="KAI8043482.1"/>
    </source>
</evidence>
<dbReference type="Proteomes" id="UP001059596">
    <property type="component" value="Unassembled WGS sequence"/>
</dbReference>
<gene>
    <name evidence="1" type="ORF">M5D96_004814</name>
</gene>
<evidence type="ECO:0000313" key="2">
    <source>
        <dbReference type="Proteomes" id="UP001059596"/>
    </source>
</evidence>
<name>A0A9P9YUT6_9MUSC</name>
<accession>A0A9P9YUT6</accession>
<sequence>MFAKKKEVIEKCIAVKMKQNIFGNIFMYFSGVFL</sequence>
<protein>
    <submittedName>
        <fullName evidence="1">Uncharacterized protein</fullName>
    </submittedName>
</protein>